<keyword evidence="4" id="KW-0460">Magnesium</keyword>
<gene>
    <name evidence="6" type="ORF">MRS75_10985</name>
</gene>
<keyword evidence="7" id="KW-1185">Reference proteome</keyword>
<proteinExistence type="inferred from homology"/>
<dbReference type="InterPro" id="IPR023214">
    <property type="entry name" value="HAD_sf"/>
</dbReference>
<comment type="caution">
    <text evidence="6">The sequence shown here is derived from an EMBL/GenBank/DDBJ whole genome shotgun (WGS) entry which is preliminary data.</text>
</comment>
<dbReference type="PANTHER" id="PTHR19288">
    <property type="entry name" value="4-NITROPHENYLPHOSPHATASE-RELATED"/>
    <property type="match status" value="1"/>
</dbReference>
<dbReference type="PANTHER" id="PTHR19288:SF46">
    <property type="entry name" value="HALOACID DEHALOGENASE-LIKE HYDROLASE DOMAIN-CONTAINING PROTEIN 2"/>
    <property type="match status" value="1"/>
</dbReference>
<keyword evidence="6" id="KW-0378">Hydrolase</keyword>
<accession>A0AAE3QFK2</accession>
<dbReference type="GO" id="GO:0046872">
    <property type="term" value="F:metal ion binding"/>
    <property type="evidence" value="ECO:0007669"/>
    <property type="project" value="UniProtKB-KW"/>
</dbReference>
<evidence type="ECO:0000256" key="3">
    <source>
        <dbReference type="ARBA" id="ARBA00022723"/>
    </source>
</evidence>
<evidence type="ECO:0000256" key="4">
    <source>
        <dbReference type="ARBA" id="ARBA00022842"/>
    </source>
</evidence>
<evidence type="ECO:0000313" key="7">
    <source>
        <dbReference type="Proteomes" id="UP001161580"/>
    </source>
</evidence>
<name>A0AAE3QFK2_9HYPH</name>
<dbReference type="InterPro" id="IPR036412">
    <property type="entry name" value="HAD-like_sf"/>
</dbReference>
<evidence type="ECO:0000256" key="5">
    <source>
        <dbReference type="ARBA" id="ARBA00039666"/>
    </source>
</evidence>
<comment type="cofactor">
    <cofactor evidence="1">
        <name>Mg(2+)</name>
        <dbReference type="ChEBI" id="CHEBI:18420"/>
    </cofactor>
</comment>
<dbReference type="GO" id="GO:0016791">
    <property type="term" value="F:phosphatase activity"/>
    <property type="evidence" value="ECO:0007669"/>
    <property type="project" value="InterPro"/>
</dbReference>
<protein>
    <recommendedName>
        <fullName evidence="5">Haloacid dehalogenase-like hydrolase domain-containing protein 2</fullName>
    </recommendedName>
</protein>
<dbReference type="AlphaFoldDB" id="A0AAE3QFK2"/>
<dbReference type="GO" id="GO:0005737">
    <property type="term" value="C:cytoplasm"/>
    <property type="evidence" value="ECO:0007669"/>
    <property type="project" value="TreeGrafter"/>
</dbReference>
<evidence type="ECO:0000256" key="1">
    <source>
        <dbReference type="ARBA" id="ARBA00001946"/>
    </source>
</evidence>
<dbReference type="NCBIfam" id="TIGR01460">
    <property type="entry name" value="HAD-SF-IIA"/>
    <property type="match status" value="1"/>
</dbReference>
<dbReference type="InterPro" id="IPR006357">
    <property type="entry name" value="HAD-SF_hydro_IIA"/>
</dbReference>
<sequence length="258" mass="27306">MISGVLLDLAGVVYDGNNVIGGAIDAVARLRRAGMPVRFVSNTTRSSTQAIVNRLSDLGLPVSSADLFTPSRAARDFLRDHALSPHFLVHPGLLPDFAGLPEGIRNAVVVGDAGESFDYQSLNVAFRALLDGAEFLALASNRTFRDVDGKLSLDAGAFVAALEFATERKAVVLGKPSRRFFHAALASMGCPASQAVMVGDDAESDVAEALQSGVGHALLVRTGKYRKNDENRFEPAPTAIVADIGAAADWILDRMSDP</sequence>
<evidence type="ECO:0000256" key="2">
    <source>
        <dbReference type="ARBA" id="ARBA00007958"/>
    </source>
</evidence>
<dbReference type="Proteomes" id="UP001161580">
    <property type="component" value="Unassembled WGS sequence"/>
</dbReference>
<dbReference type="Gene3D" id="3.40.50.1000">
    <property type="entry name" value="HAD superfamily/HAD-like"/>
    <property type="match status" value="2"/>
</dbReference>
<dbReference type="InterPro" id="IPR006355">
    <property type="entry name" value="LHPP/HDHD2"/>
</dbReference>
<dbReference type="SUPFAM" id="SSF56784">
    <property type="entry name" value="HAD-like"/>
    <property type="match status" value="1"/>
</dbReference>
<evidence type="ECO:0000313" key="6">
    <source>
        <dbReference type="EMBL" id="MDI7922610.1"/>
    </source>
</evidence>
<keyword evidence="3" id="KW-0479">Metal-binding</keyword>
<dbReference type="Pfam" id="PF13344">
    <property type="entry name" value="Hydrolase_6"/>
    <property type="match status" value="1"/>
</dbReference>
<dbReference type="RefSeq" id="WP_311794360.1">
    <property type="nucleotide sequence ID" value="NZ_JALDYZ010000005.1"/>
</dbReference>
<organism evidence="6 7">
    <name type="scientific">Ferirhizobium litorale</name>
    <dbReference type="NCBI Taxonomy" id="2927786"/>
    <lineage>
        <taxon>Bacteria</taxon>
        <taxon>Pseudomonadati</taxon>
        <taxon>Pseudomonadota</taxon>
        <taxon>Alphaproteobacteria</taxon>
        <taxon>Hyphomicrobiales</taxon>
        <taxon>Rhizobiaceae</taxon>
        <taxon>Ferirhizobium</taxon>
    </lineage>
</organism>
<dbReference type="EMBL" id="JALDYZ010000005">
    <property type="protein sequence ID" value="MDI7922610.1"/>
    <property type="molecule type" value="Genomic_DNA"/>
</dbReference>
<dbReference type="Pfam" id="PF13242">
    <property type="entry name" value="Hydrolase_like"/>
    <property type="match status" value="1"/>
</dbReference>
<reference evidence="6" key="1">
    <citation type="submission" date="2022-03" db="EMBL/GenBank/DDBJ databases">
        <title>Fererhizobium litorale gen. nov., sp. nov., isolated from sandy sediments of the Sea of Japan seashore.</title>
        <authorList>
            <person name="Romanenko L."/>
            <person name="Kurilenko V."/>
            <person name="Otstavnykh N."/>
            <person name="Svetashev V."/>
            <person name="Tekutyeva L."/>
            <person name="Isaeva M."/>
            <person name="Mikhailov V."/>
        </authorList>
    </citation>
    <scope>NUCLEOTIDE SEQUENCE</scope>
    <source>
        <strain evidence="6">KMM 9576</strain>
    </source>
</reference>
<dbReference type="NCBIfam" id="TIGR01458">
    <property type="entry name" value="HAD-SF-IIA-hyp3"/>
    <property type="match status" value="1"/>
</dbReference>
<comment type="similarity">
    <text evidence="2">Belongs to the HAD-like hydrolase superfamily.</text>
</comment>